<accession>A0ABD3C506</accession>
<keyword evidence="1 3" id="KW-0479">Metal-binding</keyword>
<keyword evidence="3" id="KW-0560">Oxidoreductase</keyword>
<evidence type="ECO:0000256" key="1">
    <source>
        <dbReference type="ARBA" id="ARBA00022723"/>
    </source>
</evidence>
<dbReference type="PANTHER" id="PTHR13096:SF9">
    <property type="entry name" value="BIFUNCTIONAL LYSINE-SPECIFIC DEMETHYLASE AND HISTIDYL-HYDROXYLASE"/>
    <property type="match status" value="1"/>
</dbReference>
<protein>
    <recommendedName>
        <fullName evidence="3">Bifunctional lysine-specific demethylase and histidyl-hydroxylase</fullName>
        <ecNumber evidence="3">1.14.11.-</ecNumber>
    </recommendedName>
</protein>
<comment type="subcellular location">
    <subcellularLocation>
        <location evidence="3">Nucleus</location>
    </subcellularLocation>
</comment>
<evidence type="ECO:0000256" key="3">
    <source>
        <dbReference type="RuleBase" id="RU366061"/>
    </source>
</evidence>
<proteinExistence type="inferred from homology"/>
<reference evidence="6" key="1">
    <citation type="journal article" date="2024" name="IScience">
        <title>Strigolactones Initiate the Formation of Haustorium-like Structures in Castilleja.</title>
        <authorList>
            <person name="Buerger M."/>
            <person name="Peterson D."/>
            <person name="Chory J."/>
        </authorList>
    </citation>
    <scope>NUCLEOTIDE SEQUENCE [LARGE SCALE GENOMIC DNA]</scope>
</reference>
<dbReference type="SUPFAM" id="SSF48371">
    <property type="entry name" value="ARM repeat"/>
    <property type="match status" value="1"/>
</dbReference>
<comment type="similarity">
    <text evidence="3">Belongs to the ROX family.</text>
</comment>
<dbReference type="AlphaFoldDB" id="A0ABD3C506"/>
<keyword evidence="3" id="KW-0539">Nucleus</keyword>
<dbReference type="Gene3D" id="2.60.120.650">
    <property type="entry name" value="Cupin"/>
    <property type="match status" value="1"/>
</dbReference>
<dbReference type="SUPFAM" id="SSF51197">
    <property type="entry name" value="Clavaminate synthase-like"/>
    <property type="match status" value="1"/>
</dbReference>
<dbReference type="GO" id="GO:0016706">
    <property type="term" value="F:2-oxoglutarate-dependent dioxygenase activity"/>
    <property type="evidence" value="ECO:0007669"/>
    <property type="project" value="UniProtKB-UniRule"/>
</dbReference>
<comment type="function">
    <text evidence="3">Oxygenase that can act as both a histone lysine demethylase and a ribosomal histidine hydroxylase.</text>
</comment>
<evidence type="ECO:0000256" key="2">
    <source>
        <dbReference type="ARBA" id="ARBA00023004"/>
    </source>
</evidence>
<comment type="cofactor">
    <cofactor evidence="3">
        <name>Fe(2+)</name>
        <dbReference type="ChEBI" id="CHEBI:29033"/>
    </cofactor>
    <text evidence="3">Binds 1 Fe(2+) ion per subunit.</text>
</comment>
<dbReference type="InterPro" id="IPR011989">
    <property type="entry name" value="ARM-like"/>
</dbReference>
<organism evidence="5 6">
    <name type="scientific">Castilleja foliolosa</name>
    <dbReference type="NCBI Taxonomy" id="1961234"/>
    <lineage>
        <taxon>Eukaryota</taxon>
        <taxon>Viridiplantae</taxon>
        <taxon>Streptophyta</taxon>
        <taxon>Embryophyta</taxon>
        <taxon>Tracheophyta</taxon>
        <taxon>Spermatophyta</taxon>
        <taxon>Magnoliopsida</taxon>
        <taxon>eudicotyledons</taxon>
        <taxon>Gunneridae</taxon>
        <taxon>Pentapetalae</taxon>
        <taxon>asterids</taxon>
        <taxon>lamiids</taxon>
        <taxon>Lamiales</taxon>
        <taxon>Orobanchaceae</taxon>
        <taxon>Pedicularideae</taxon>
        <taxon>Castillejinae</taxon>
        <taxon>Castilleja</taxon>
    </lineage>
</organism>
<dbReference type="Proteomes" id="UP001632038">
    <property type="component" value="Unassembled WGS sequence"/>
</dbReference>
<name>A0ABD3C506_9LAMI</name>
<evidence type="ECO:0000313" key="5">
    <source>
        <dbReference type="EMBL" id="KAL3623897.1"/>
    </source>
</evidence>
<dbReference type="PROSITE" id="PS51184">
    <property type="entry name" value="JMJC"/>
    <property type="match status" value="1"/>
</dbReference>
<dbReference type="Pfam" id="PF08007">
    <property type="entry name" value="JmjC_2"/>
    <property type="match status" value="1"/>
</dbReference>
<feature type="domain" description="JmjC" evidence="4">
    <location>
        <begin position="405"/>
        <end position="554"/>
    </location>
</feature>
<dbReference type="EC" id="1.14.11.-" evidence="3"/>
<keyword evidence="6" id="KW-1185">Reference proteome</keyword>
<keyword evidence="3" id="KW-0805">Transcription regulation</keyword>
<keyword evidence="2 3" id="KW-0408">Iron</keyword>
<dbReference type="Gene3D" id="1.25.10.10">
    <property type="entry name" value="Leucine-rich Repeat Variant"/>
    <property type="match status" value="1"/>
</dbReference>
<dbReference type="GO" id="GO:0005506">
    <property type="term" value="F:iron ion binding"/>
    <property type="evidence" value="ECO:0007669"/>
    <property type="project" value="UniProtKB-UniRule"/>
</dbReference>
<dbReference type="GO" id="GO:0005634">
    <property type="term" value="C:nucleus"/>
    <property type="evidence" value="ECO:0007669"/>
    <property type="project" value="UniProtKB-SubCell"/>
</dbReference>
<keyword evidence="3" id="KW-0223">Dioxygenase</keyword>
<gene>
    <name evidence="5" type="ORF">CASFOL_032713</name>
</gene>
<evidence type="ECO:0000313" key="6">
    <source>
        <dbReference type="Proteomes" id="UP001632038"/>
    </source>
</evidence>
<dbReference type="PANTHER" id="PTHR13096">
    <property type="entry name" value="MINA53 MYC INDUCED NUCLEAR ANTIGEN"/>
    <property type="match status" value="1"/>
</dbReference>
<dbReference type="InterPro" id="IPR003347">
    <property type="entry name" value="JmjC_dom"/>
</dbReference>
<evidence type="ECO:0000259" key="4">
    <source>
        <dbReference type="PROSITE" id="PS51184"/>
    </source>
</evidence>
<sequence length="764" mass="87050">MKSKLKISPTMKKEKRRKTVQKKTLFPLILAALCSRSRIRRTLIKKCLRNVSMSLPHVELSPILALLPSLLKSNCAEIVCKSAEIIGAASLASFEMNEKIALEDEIVKRLISLFGSSKREIAIASCNAVLDLSTTFVGQQRLLEFSAIENLECKSSTVYLDTSLLEKNEYLILLLQGVIALINSCSIEQLQRIPFELSDKFSILLKRLWRQEHKKRLYDTSSSSCDPGDGFCISSSIKANNLVETIFRLSVNYSLHPKSIDSEHVEDSIFYLGIKPFLSNIWETSPMLIRNTLGQNSIFSPFIHFLGLKETTIPTNFLPTFLKRIISCPDIASDELNILQVIQHIKNSLGYPIIYDQDIRVVQTKSGEKEELHYFQEQSKSSCSLSPRILSVNDISKCEVAFKEGYSIALRGIEFRDQTIAAIADGLVSIFGQPSAGVNMYMTPSNSQGLARHSDDHCVFVCQIIGAKRWMVYRRPDFQLPRLYESCDSLCKLEEDKSGKFDECQEFVVKEGDVLYIPRGTPHEAVTDVDGCENANDAARFSLHLTLAVEIEPPFEWEGFLHVAVYCWATKQNNALQFNSVACTPHMASLMLLHIVIKLIGAHDFRFRKACLVGAMPFSSETKDWLCENQKTTFAYMISTVIGESKFSDAFINLKATLEINEDPFEHLRWIKCLDEEEDIERRESACILWPDVREVFDVLNRDRYIAEAAFVQVKSRFCREVEFEDVKRRFQVLLEKYRKVRKQYTNGMLALHSALRDEHEFSS</sequence>
<keyword evidence="3" id="KW-0804">Transcription</keyword>
<dbReference type="InterPro" id="IPR016024">
    <property type="entry name" value="ARM-type_fold"/>
</dbReference>
<dbReference type="InterPro" id="IPR039994">
    <property type="entry name" value="NO66-like"/>
</dbReference>
<comment type="caution">
    <text evidence="5">The sequence shown here is derived from an EMBL/GenBank/DDBJ whole genome shotgun (WGS) entry which is preliminary data.</text>
</comment>
<dbReference type="EMBL" id="JAVIJP010000054">
    <property type="protein sequence ID" value="KAL3623897.1"/>
    <property type="molecule type" value="Genomic_DNA"/>
</dbReference>